<reference evidence="1" key="1">
    <citation type="submission" date="2019-04" db="EMBL/GenBank/DDBJ databases">
        <authorList>
            <consortium name="Science for Life Laboratories"/>
        </authorList>
    </citation>
    <scope>NUCLEOTIDE SEQUENCE</scope>
    <source>
        <strain evidence="1">MBLW1</strain>
    </source>
</reference>
<dbReference type="Proteomes" id="UP000464378">
    <property type="component" value="Chromosome"/>
</dbReference>
<keyword evidence="2" id="KW-1185">Reference proteome</keyword>
<proteinExistence type="predicted"/>
<dbReference type="KEGG" id="tim:GMBLW1_48800"/>
<accession>A0A6C2YT53</accession>
<sequence length="167" mass="18679">MNPTESAAVTALLDQLPLMPLGPGKPLRAFHAAISALRPETDFPTARDADHAQAALAGLWLAFNFESESHAISQDLPNATGSFWHGILHRREPDAWNAKYWFRQVGNHPVIAQLRAQSPALGYRYTTPEAFVDFVEQVRDTNSANEALAQRIQKLEWQLLFAWSFQG</sequence>
<dbReference type="EMBL" id="LR586016">
    <property type="protein sequence ID" value="VIP04313.1"/>
    <property type="molecule type" value="Genomic_DNA"/>
</dbReference>
<evidence type="ECO:0000313" key="1">
    <source>
        <dbReference type="EMBL" id="VIP04313.1"/>
    </source>
</evidence>
<dbReference type="AlphaFoldDB" id="A0A6C2YT53"/>
<dbReference type="InParanoid" id="A0A6C2YT53"/>
<evidence type="ECO:0000313" key="2">
    <source>
        <dbReference type="Proteomes" id="UP000464378"/>
    </source>
</evidence>
<gene>
    <name evidence="1" type="ORF">GMBLW1_48800</name>
</gene>
<name>A0A6C2YT53_9BACT</name>
<dbReference type="EMBL" id="LR593887">
    <property type="protein sequence ID" value="VTS05988.1"/>
    <property type="molecule type" value="Genomic_DNA"/>
</dbReference>
<protein>
    <submittedName>
        <fullName evidence="1">Uncharacterized protein</fullName>
    </submittedName>
</protein>
<organism evidence="1">
    <name type="scientific">Tuwongella immobilis</name>
    <dbReference type="NCBI Taxonomy" id="692036"/>
    <lineage>
        <taxon>Bacteria</taxon>
        <taxon>Pseudomonadati</taxon>
        <taxon>Planctomycetota</taxon>
        <taxon>Planctomycetia</taxon>
        <taxon>Gemmatales</taxon>
        <taxon>Gemmataceae</taxon>
        <taxon>Tuwongella</taxon>
    </lineage>
</organism>
<dbReference type="RefSeq" id="WP_162659411.1">
    <property type="nucleotide sequence ID" value="NZ_LR593887.1"/>
</dbReference>